<sequence length="52" mass="6066">PLALHPWEGIEQEVIGEEDDDDNDEIQEMNVFENNLNHEHEQLNRLQGIGIE</sequence>
<dbReference type="Proteomes" id="UP000681967">
    <property type="component" value="Unassembled WGS sequence"/>
</dbReference>
<dbReference type="EMBL" id="CAJOBI010102161">
    <property type="protein sequence ID" value="CAF4593118.1"/>
    <property type="molecule type" value="Genomic_DNA"/>
</dbReference>
<organism evidence="2 4">
    <name type="scientific">Rotaria magnacalcarata</name>
    <dbReference type="NCBI Taxonomy" id="392030"/>
    <lineage>
        <taxon>Eukaryota</taxon>
        <taxon>Metazoa</taxon>
        <taxon>Spiralia</taxon>
        <taxon>Gnathifera</taxon>
        <taxon>Rotifera</taxon>
        <taxon>Eurotatoria</taxon>
        <taxon>Bdelloidea</taxon>
        <taxon>Philodinida</taxon>
        <taxon>Philodinidae</taxon>
        <taxon>Rotaria</taxon>
    </lineage>
</organism>
<dbReference type="Proteomes" id="UP000681720">
    <property type="component" value="Unassembled WGS sequence"/>
</dbReference>
<dbReference type="Proteomes" id="UP000676336">
    <property type="component" value="Unassembled WGS sequence"/>
</dbReference>
<proteinExistence type="predicted"/>
<comment type="caution">
    <text evidence="2">The sequence shown here is derived from an EMBL/GenBank/DDBJ whole genome shotgun (WGS) entry which is preliminary data.</text>
</comment>
<dbReference type="AlphaFoldDB" id="A0A8S2ZE68"/>
<dbReference type="EMBL" id="CAJOBH010102615">
    <property type="protein sequence ID" value="CAF4620871.1"/>
    <property type="molecule type" value="Genomic_DNA"/>
</dbReference>
<evidence type="ECO:0000313" key="2">
    <source>
        <dbReference type="EMBL" id="CAF4620871.1"/>
    </source>
</evidence>
<reference evidence="2" key="1">
    <citation type="submission" date="2021-02" db="EMBL/GenBank/DDBJ databases">
        <authorList>
            <person name="Nowell W R."/>
        </authorList>
    </citation>
    <scope>NUCLEOTIDE SEQUENCE</scope>
</reference>
<accession>A0A8S2ZE68</accession>
<feature type="non-terminal residue" evidence="2">
    <location>
        <position position="1"/>
    </location>
</feature>
<gene>
    <name evidence="2" type="ORF">BYL167_LOCUS40956</name>
    <name evidence="3" type="ORF">GIL414_LOCUS49089</name>
    <name evidence="1" type="ORF">SMN809_LOCUS38772</name>
</gene>
<evidence type="ECO:0000313" key="4">
    <source>
        <dbReference type="Proteomes" id="UP000681967"/>
    </source>
</evidence>
<protein>
    <submittedName>
        <fullName evidence="2">Uncharacterized protein</fullName>
    </submittedName>
</protein>
<name>A0A8S2ZE68_9BILA</name>
<evidence type="ECO:0000313" key="1">
    <source>
        <dbReference type="EMBL" id="CAF4593118.1"/>
    </source>
</evidence>
<evidence type="ECO:0000313" key="3">
    <source>
        <dbReference type="EMBL" id="CAF4844398.1"/>
    </source>
</evidence>
<dbReference type="EMBL" id="CAJOBJ010160616">
    <property type="protein sequence ID" value="CAF4844398.1"/>
    <property type="molecule type" value="Genomic_DNA"/>
</dbReference>